<dbReference type="PANTHER" id="PTHR31260">
    <property type="entry name" value="CYSTATIN/MONELLIN SUPERFAMILY PROTEIN"/>
    <property type="match status" value="1"/>
</dbReference>
<dbReference type="Gramene" id="ESQ35045">
    <property type="protein sequence ID" value="ESQ35045"/>
    <property type="gene ID" value="EUTSA_v10009919mg"/>
</dbReference>
<proteinExistence type="predicted"/>
<evidence type="ECO:0000313" key="2">
    <source>
        <dbReference type="EMBL" id="ESQ35045.1"/>
    </source>
</evidence>
<dbReference type="OMA" id="NDDYNAH"/>
<dbReference type="EMBL" id="KI517683">
    <property type="protein sequence ID" value="ESQ35045.1"/>
    <property type="molecule type" value="Genomic_DNA"/>
</dbReference>
<protein>
    <submittedName>
        <fullName evidence="2">Uncharacterized protein</fullName>
    </submittedName>
</protein>
<reference evidence="2 3" key="1">
    <citation type="journal article" date="2013" name="Front. Plant Sci.">
        <title>The Reference Genome of the Halophytic Plant Eutrema salsugineum.</title>
        <authorList>
            <person name="Yang R."/>
            <person name="Jarvis D.E."/>
            <person name="Chen H."/>
            <person name="Beilstein M.A."/>
            <person name="Grimwood J."/>
            <person name="Jenkins J."/>
            <person name="Shu S."/>
            <person name="Prochnik S."/>
            <person name="Xin M."/>
            <person name="Ma C."/>
            <person name="Schmutz J."/>
            <person name="Wing R.A."/>
            <person name="Mitchell-Olds T."/>
            <person name="Schumaker K.S."/>
            <person name="Wang X."/>
        </authorList>
    </citation>
    <scope>NUCLEOTIDE SEQUENCE [LARGE SCALE GENOMIC DNA]</scope>
</reference>
<dbReference type="OrthoDB" id="1107319at2759"/>
<evidence type="ECO:0000313" key="3">
    <source>
        <dbReference type="Proteomes" id="UP000030689"/>
    </source>
</evidence>
<name>V4KBI3_EUTSA</name>
<dbReference type="KEGG" id="eus:EUTSA_v10009541mg"/>
<dbReference type="Proteomes" id="UP000030689">
    <property type="component" value="Unassembled WGS sequence"/>
</dbReference>
<dbReference type="PANTHER" id="PTHR31260:SF65">
    <property type="entry name" value="BNAANNG28850D PROTEIN"/>
    <property type="match status" value="1"/>
</dbReference>
<dbReference type="InterPro" id="IPR006462">
    <property type="entry name" value="MS5"/>
</dbReference>
<organism evidence="2 3">
    <name type="scientific">Eutrema salsugineum</name>
    <name type="common">Saltwater cress</name>
    <name type="synonym">Sisymbrium salsugineum</name>
    <dbReference type="NCBI Taxonomy" id="72664"/>
    <lineage>
        <taxon>Eukaryota</taxon>
        <taxon>Viridiplantae</taxon>
        <taxon>Streptophyta</taxon>
        <taxon>Embryophyta</taxon>
        <taxon>Tracheophyta</taxon>
        <taxon>Spermatophyta</taxon>
        <taxon>Magnoliopsida</taxon>
        <taxon>eudicotyledons</taxon>
        <taxon>Gunneridae</taxon>
        <taxon>Pentapetalae</taxon>
        <taxon>rosids</taxon>
        <taxon>malvids</taxon>
        <taxon>Brassicales</taxon>
        <taxon>Brassicaceae</taxon>
        <taxon>Eutremeae</taxon>
        <taxon>Eutrema</taxon>
    </lineage>
</organism>
<gene>
    <name evidence="1" type="ORF">EUTSA_v10009541mg</name>
    <name evidence="2" type="ORF">EUTSA_v10009919mg</name>
</gene>
<keyword evidence="3" id="KW-1185">Reference proteome</keyword>
<dbReference type="KEGG" id="eus:EUTSA_v10009919mg"/>
<feature type="non-terminal residue" evidence="2">
    <location>
        <position position="176"/>
    </location>
</feature>
<dbReference type="Gramene" id="ESQ34971">
    <property type="protein sequence ID" value="ESQ34971"/>
    <property type="gene ID" value="EUTSA_v10009541mg"/>
</dbReference>
<dbReference type="EMBL" id="KI517683">
    <property type="protein sequence ID" value="ESQ34971.1"/>
    <property type="molecule type" value="Genomic_DNA"/>
</dbReference>
<accession>V4KBI3</accession>
<evidence type="ECO:0000313" key="1">
    <source>
        <dbReference type="EMBL" id="ESQ34971.1"/>
    </source>
</evidence>
<dbReference type="AlphaFoldDB" id="V4KBI3"/>
<dbReference type="NCBIfam" id="TIGR01572">
    <property type="entry name" value="A_thl_para_3677"/>
    <property type="match status" value="1"/>
</dbReference>
<sequence>MYLDPDIKEQLEFWKRFGESDGFDVDHLMDVKPSSCKLNTRTFEDNDDYPTHIVHYAKMGLHKYNLIQGTNLQLSSIEKFNTRYSVVYCGYYITLIAKDPAAGSCLVPFQTRVLEQGIDKNDLTCYIARPKYGPPRGGKVLTTHLDTEQVDDDFYKGSLPAWPSEDAFKDKKRYYV</sequence>